<sequence length="710" mass="76253">MIGTDLDAARTVLEDLTALRPCAGVPSDIAALCADVSQSVISETFPGALVPVIDSAGAMQIDVAAATMSDWRRLKPVLLAFAGPTLTGFDGLPESFAASDPVGARLQLAAPAVTAIMRLPGDDRARVAALRAVLRARDTLARAPELQRSAPVPTSWLLARFQDFLNVGRRDGATGILERLRSELRLDALNVKFLEVQLLAAFEDWRSIVALPEFPSLCVARRTPAITAILLEALYRTYIAGPFDNGDATGTRSSYTRDVQGFVQSMGITAPPPALGAGGWRLLGLEILDDPGRQDWRAALSDQAPDLGWIADLLPVQASIEPQQVEVAAPIDVARGALIQAGAVDSVDLLADAMAAMARLSPEELELLRETMPFRPIVQVTDNLASIAPPTSWVAWLDRTAEPAFADALEIARRGKDEWAIGASTADPVAVHTLVAALEKVQGDPLAAERTTQALPYLVAWLQRDKDFPCAALSPIYGELLTLFALGSARGATVYESSQVLVGALLAGGLDQKAYRDLIADTDEIAGDGFGVDMIYWVLELVENFMNSATPDADAREAFLHRILARIAPIIGRLTRLQRIAVTLLSRELGWELPVSPTSDVAPTDDGLASRLAGMRITIYSLTESSSRQAKAALEEISSSVTVDINADHSGSARLRALAENSDLFVMTWLSAKHAATDFIRTHRGNRPLIYSQGKGFSSMLRAIEDFLRS</sequence>
<dbReference type="RefSeq" id="WP_130030127.1">
    <property type="nucleotide sequence ID" value="NZ_BMDU01000008.1"/>
</dbReference>
<gene>
    <name evidence="1" type="ORF">GCM10019071_33260</name>
</gene>
<evidence type="ECO:0000313" key="2">
    <source>
        <dbReference type="Proteomes" id="UP000628109"/>
    </source>
</evidence>
<dbReference type="NCBIfam" id="NF041061">
    <property type="entry name" value="DpdD"/>
    <property type="match status" value="1"/>
</dbReference>
<name>A0ABQ1F5X1_SPHSA</name>
<evidence type="ECO:0008006" key="3">
    <source>
        <dbReference type="Google" id="ProtNLM"/>
    </source>
</evidence>
<dbReference type="InterPro" id="IPR049807">
    <property type="entry name" value="DpdD-like"/>
</dbReference>
<reference evidence="2" key="1">
    <citation type="journal article" date="2019" name="Int. J. Syst. Evol. Microbiol.">
        <title>The Global Catalogue of Microorganisms (GCM) 10K type strain sequencing project: providing services to taxonomists for standard genome sequencing and annotation.</title>
        <authorList>
            <consortium name="The Broad Institute Genomics Platform"/>
            <consortium name="The Broad Institute Genome Sequencing Center for Infectious Disease"/>
            <person name="Wu L."/>
            <person name="Ma J."/>
        </authorList>
    </citation>
    <scope>NUCLEOTIDE SEQUENCE [LARGE SCALE GENOMIC DNA]</scope>
    <source>
        <strain evidence="2">CCM 7327</strain>
    </source>
</reference>
<proteinExistence type="predicted"/>
<accession>A0ABQ1F5X1</accession>
<dbReference type="EMBL" id="BMDU01000008">
    <property type="protein sequence ID" value="GGA00066.1"/>
    <property type="molecule type" value="Genomic_DNA"/>
</dbReference>
<keyword evidence="2" id="KW-1185">Reference proteome</keyword>
<organism evidence="1 2">
    <name type="scientific">Sphingobium fuliginis (strain ATCC 27551)</name>
    <dbReference type="NCBI Taxonomy" id="336203"/>
    <lineage>
        <taxon>Bacteria</taxon>
        <taxon>Pseudomonadati</taxon>
        <taxon>Pseudomonadota</taxon>
        <taxon>Alphaproteobacteria</taxon>
        <taxon>Sphingomonadales</taxon>
        <taxon>Sphingomonadaceae</taxon>
        <taxon>Sphingobium</taxon>
    </lineage>
</organism>
<evidence type="ECO:0000313" key="1">
    <source>
        <dbReference type="EMBL" id="GGA00066.1"/>
    </source>
</evidence>
<comment type="caution">
    <text evidence="1">The sequence shown here is derived from an EMBL/GenBank/DDBJ whole genome shotgun (WGS) entry which is preliminary data.</text>
</comment>
<dbReference type="Proteomes" id="UP000628109">
    <property type="component" value="Unassembled WGS sequence"/>
</dbReference>
<protein>
    <recommendedName>
        <fullName evidence="3">DUF2325 domain-containing protein</fullName>
    </recommendedName>
</protein>